<protein>
    <submittedName>
        <fullName evidence="2">PspC family transcriptional regulator</fullName>
    </submittedName>
</protein>
<evidence type="ECO:0000256" key="1">
    <source>
        <dbReference type="SAM" id="Phobius"/>
    </source>
</evidence>
<sequence>MQKFIQKIVFFFEMRSFGVSEWWAKKLGVRTTKVRLFFIYSSFIALGSPLILYLAMGWILENKHFFGLRKKRKSIWEL</sequence>
<name>A0A2U2XDN5_9FLAO</name>
<gene>
    <name evidence="2" type="ORF">DIT68_07370</name>
</gene>
<keyword evidence="1" id="KW-0472">Membrane</keyword>
<comment type="caution">
    <text evidence="2">The sequence shown here is derived from an EMBL/GenBank/DDBJ whole genome shotgun (WGS) entry which is preliminary data.</text>
</comment>
<dbReference type="AlphaFoldDB" id="A0A2U2XDN5"/>
<evidence type="ECO:0000313" key="3">
    <source>
        <dbReference type="Proteomes" id="UP000245370"/>
    </source>
</evidence>
<reference evidence="2 3" key="1">
    <citation type="submission" date="2018-05" db="EMBL/GenBank/DDBJ databases">
        <title>Brumimicrobium oceani sp. nov., isolated from coastal sediment.</title>
        <authorList>
            <person name="Kou Y."/>
        </authorList>
    </citation>
    <scope>NUCLEOTIDE SEQUENCE [LARGE SCALE GENOMIC DNA]</scope>
    <source>
        <strain evidence="2 3">C305</strain>
    </source>
</reference>
<keyword evidence="1" id="KW-1133">Transmembrane helix</keyword>
<dbReference type="Proteomes" id="UP000245370">
    <property type="component" value="Unassembled WGS sequence"/>
</dbReference>
<accession>A0A2U2XDN5</accession>
<reference evidence="2 3" key="2">
    <citation type="submission" date="2018-05" db="EMBL/GenBank/DDBJ databases">
        <authorList>
            <person name="Lanie J.A."/>
            <person name="Ng W.-L."/>
            <person name="Kazmierczak K.M."/>
            <person name="Andrzejewski T.M."/>
            <person name="Davidsen T.M."/>
            <person name="Wayne K.J."/>
            <person name="Tettelin H."/>
            <person name="Glass J.I."/>
            <person name="Rusch D."/>
            <person name="Podicherti R."/>
            <person name="Tsui H.-C.T."/>
            <person name="Winkler M.E."/>
        </authorList>
    </citation>
    <scope>NUCLEOTIDE SEQUENCE [LARGE SCALE GENOMIC DNA]</scope>
    <source>
        <strain evidence="2 3">C305</strain>
    </source>
</reference>
<feature type="transmembrane region" description="Helical" evidence="1">
    <location>
        <begin position="37"/>
        <end position="60"/>
    </location>
</feature>
<dbReference type="EMBL" id="QFRJ01000004">
    <property type="protein sequence ID" value="PWH85902.1"/>
    <property type="molecule type" value="Genomic_DNA"/>
</dbReference>
<keyword evidence="1" id="KW-0812">Transmembrane</keyword>
<organism evidence="2 3">
    <name type="scientific">Brumimicrobium oceani</name>
    <dbReference type="NCBI Taxonomy" id="2100725"/>
    <lineage>
        <taxon>Bacteria</taxon>
        <taxon>Pseudomonadati</taxon>
        <taxon>Bacteroidota</taxon>
        <taxon>Flavobacteriia</taxon>
        <taxon>Flavobacteriales</taxon>
        <taxon>Crocinitomicaceae</taxon>
        <taxon>Brumimicrobium</taxon>
    </lineage>
</organism>
<keyword evidence="3" id="KW-1185">Reference proteome</keyword>
<proteinExistence type="predicted"/>
<evidence type="ECO:0000313" key="2">
    <source>
        <dbReference type="EMBL" id="PWH85902.1"/>
    </source>
</evidence>